<keyword evidence="3" id="KW-1185">Reference proteome</keyword>
<proteinExistence type="predicted"/>
<organism evidence="2 3">
    <name type="scientific">Chitinophaga nivalis</name>
    <dbReference type="NCBI Taxonomy" id="2991709"/>
    <lineage>
        <taxon>Bacteria</taxon>
        <taxon>Pseudomonadati</taxon>
        <taxon>Bacteroidota</taxon>
        <taxon>Chitinophagia</taxon>
        <taxon>Chitinophagales</taxon>
        <taxon>Chitinophagaceae</taxon>
        <taxon>Chitinophaga</taxon>
    </lineage>
</organism>
<sequence length="210" mass="23074">MTTSLSATQLIPPQKKGGQSNTSSTRTSGNATEAGMIYQTAKDRLLDVNHWQEFSGGLTASFTLVDENGKLLRRHAREGDHIRVKIPAPGTDTGEGYDWVCIEQIQEAENDNDALAYIGMRVRPFPAPAHAHKEVAHFFRAYASSSFMVVKKGNKIIASVFGRNEIPNTTVRAFTDKLRNLLIGFTAILGFSKVQWKKLVNGLLKSGPVT</sequence>
<evidence type="ECO:0000256" key="1">
    <source>
        <dbReference type="SAM" id="MobiDB-lite"/>
    </source>
</evidence>
<evidence type="ECO:0000313" key="2">
    <source>
        <dbReference type="EMBL" id="MCW3483590.1"/>
    </source>
</evidence>
<evidence type="ECO:0000313" key="3">
    <source>
        <dbReference type="Proteomes" id="UP001207742"/>
    </source>
</evidence>
<gene>
    <name evidence="2" type="ORF">OL497_06780</name>
</gene>
<protein>
    <submittedName>
        <fullName evidence="2">Uncharacterized protein</fullName>
    </submittedName>
</protein>
<comment type="caution">
    <text evidence="2">The sequence shown here is derived from an EMBL/GenBank/DDBJ whole genome shotgun (WGS) entry which is preliminary data.</text>
</comment>
<dbReference type="EMBL" id="JAPDNS010000001">
    <property type="protein sequence ID" value="MCW3483590.1"/>
    <property type="molecule type" value="Genomic_DNA"/>
</dbReference>
<feature type="compositionally biased region" description="Polar residues" evidence="1">
    <location>
        <begin position="1"/>
        <end position="31"/>
    </location>
</feature>
<name>A0ABT3IHZ8_9BACT</name>
<dbReference type="Proteomes" id="UP001207742">
    <property type="component" value="Unassembled WGS sequence"/>
</dbReference>
<accession>A0ABT3IHZ8</accession>
<reference evidence="2 3" key="1">
    <citation type="submission" date="2022-10" db="EMBL/GenBank/DDBJ databases">
        <title>Chitinophaga nivalis PC15 sp. nov., isolated from Pyeongchang county, South Korea.</title>
        <authorList>
            <person name="Trinh H.N."/>
        </authorList>
    </citation>
    <scope>NUCLEOTIDE SEQUENCE [LARGE SCALE GENOMIC DNA]</scope>
    <source>
        <strain evidence="2 3">PC14</strain>
    </source>
</reference>
<dbReference type="RefSeq" id="WP_264729080.1">
    <property type="nucleotide sequence ID" value="NZ_JAPDNR010000001.1"/>
</dbReference>
<feature type="region of interest" description="Disordered" evidence="1">
    <location>
        <begin position="1"/>
        <end position="34"/>
    </location>
</feature>